<keyword evidence="2" id="KW-1133">Transmembrane helix</keyword>
<dbReference type="Proteomes" id="UP000192980">
    <property type="component" value="Unassembled WGS sequence"/>
</dbReference>
<evidence type="ECO:0000313" key="4">
    <source>
        <dbReference type="Proteomes" id="UP000192980"/>
    </source>
</evidence>
<dbReference type="AlphaFoldDB" id="A0A1X7IXG6"/>
<gene>
    <name evidence="3" type="ORF">SAMN05660862_1185</name>
</gene>
<keyword evidence="2" id="KW-0812">Transmembrane</keyword>
<feature type="transmembrane region" description="Helical" evidence="2">
    <location>
        <begin position="45"/>
        <end position="63"/>
    </location>
</feature>
<reference evidence="3 4" key="1">
    <citation type="submission" date="2017-04" db="EMBL/GenBank/DDBJ databases">
        <authorList>
            <person name="Afonso C.L."/>
            <person name="Miller P.J."/>
            <person name="Scott M.A."/>
            <person name="Spackman E."/>
            <person name="Goraichik I."/>
            <person name="Dimitrov K.M."/>
            <person name="Suarez D.L."/>
            <person name="Swayne D.E."/>
        </authorList>
    </citation>
    <scope>NUCLEOTIDE SEQUENCE [LARGE SCALE GENOMIC DNA]</scope>
    <source>
        <strain evidence="3 4">DSM 22418</strain>
    </source>
</reference>
<evidence type="ECO:0000256" key="1">
    <source>
        <dbReference type="SAM" id="MobiDB-lite"/>
    </source>
</evidence>
<name>A0A1X7IXG6_9SPHI</name>
<protein>
    <submittedName>
        <fullName evidence="3">Uncharacterized protein</fullName>
    </submittedName>
</protein>
<keyword evidence="2" id="KW-0472">Membrane</keyword>
<evidence type="ECO:0000256" key="2">
    <source>
        <dbReference type="SAM" id="Phobius"/>
    </source>
</evidence>
<dbReference type="EMBL" id="FXAU01000002">
    <property type="protein sequence ID" value="SMG19930.1"/>
    <property type="molecule type" value="Genomic_DNA"/>
</dbReference>
<organism evidence="3 4">
    <name type="scientific">Sphingobacterium psychroaquaticum</name>
    <dbReference type="NCBI Taxonomy" id="561061"/>
    <lineage>
        <taxon>Bacteria</taxon>
        <taxon>Pseudomonadati</taxon>
        <taxon>Bacteroidota</taxon>
        <taxon>Sphingobacteriia</taxon>
        <taxon>Sphingobacteriales</taxon>
        <taxon>Sphingobacteriaceae</taxon>
        <taxon>Sphingobacterium</taxon>
    </lineage>
</organism>
<feature type="region of interest" description="Disordered" evidence="1">
    <location>
        <begin position="1"/>
        <end position="25"/>
    </location>
</feature>
<proteinExistence type="predicted"/>
<keyword evidence="4" id="KW-1185">Reference proteome</keyword>
<sequence length="322" mass="37419">MRTEVRSKGGSGPSAGRGRLSQSCHPDEKAVTKVRALPFTSHARSLYSLIMKTLSAILFVLLFQTTFTFSQQKTEIYIIGNIHDSVPNYHPQILFNILDKVKPDIILHEVDSKGMEEYIKEANPKGNEIKASNQYVQKYPNTKRLPFDFEGRNQYRKDLGMVPTDNLTFRLIDKLYKEEKLSPTESKIYEEFSQLTNRLMKIAEGPPEQFNNSKTDKIAKERQTAQYHRGLLKIVNQRTEFKENYVTKPNQETISYQDGYALMCDFWDTRNKTMAKNIFDIANTHKGQTIVVLTGFLHRYYLIEQLKKLNKGSYTIKEFYQL</sequence>
<accession>A0A1X7IXG6</accession>
<dbReference type="RefSeq" id="WP_234991113.1">
    <property type="nucleotide sequence ID" value="NZ_FXAU01000002.1"/>
</dbReference>
<evidence type="ECO:0000313" key="3">
    <source>
        <dbReference type="EMBL" id="SMG19930.1"/>
    </source>
</evidence>
<dbReference type="STRING" id="561061.SAMN05660862_1185"/>